<name>A0ABD3V3E9_SINWO</name>
<protein>
    <submittedName>
        <fullName evidence="2">Uncharacterized protein</fullName>
    </submittedName>
</protein>
<feature type="signal peptide" evidence="1">
    <location>
        <begin position="1"/>
        <end position="22"/>
    </location>
</feature>
<proteinExistence type="predicted"/>
<evidence type="ECO:0000313" key="2">
    <source>
        <dbReference type="EMBL" id="KAL3856206.1"/>
    </source>
</evidence>
<sequence>MEFCMSYLFVGICMLVVPTSLALGLDANIDKNSQDAESEIRLLSRILEAKKEKMASPETSEMELREEKETVEKIDDDRTKIDLTDGNELVEEHIRDCKNRYEIIIMKESERHQRPMTCYLRKMDDALYSSACLGTKNMPSKAFTVLDEIVDKDFLSQDGPDSVCRVRPMFNTATVDNVNRGDTSSRRGLDVSKKTCTSCGFVCNGWWNCPWVCRDC</sequence>
<organism evidence="2 3">
    <name type="scientific">Sinanodonta woodiana</name>
    <name type="common">Chinese pond mussel</name>
    <name type="synonym">Anodonta woodiana</name>
    <dbReference type="NCBI Taxonomy" id="1069815"/>
    <lineage>
        <taxon>Eukaryota</taxon>
        <taxon>Metazoa</taxon>
        <taxon>Spiralia</taxon>
        <taxon>Lophotrochozoa</taxon>
        <taxon>Mollusca</taxon>
        <taxon>Bivalvia</taxon>
        <taxon>Autobranchia</taxon>
        <taxon>Heteroconchia</taxon>
        <taxon>Palaeoheterodonta</taxon>
        <taxon>Unionida</taxon>
        <taxon>Unionoidea</taxon>
        <taxon>Unionidae</taxon>
        <taxon>Unioninae</taxon>
        <taxon>Sinanodonta</taxon>
    </lineage>
</organism>
<dbReference type="EMBL" id="JBJQND010000013">
    <property type="protein sequence ID" value="KAL3856206.1"/>
    <property type="molecule type" value="Genomic_DNA"/>
</dbReference>
<feature type="chain" id="PRO_5044787868" evidence="1">
    <location>
        <begin position="23"/>
        <end position="216"/>
    </location>
</feature>
<gene>
    <name evidence="2" type="ORF">ACJMK2_010983</name>
</gene>
<keyword evidence="1" id="KW-0732">Signal</keyword>
<comment type="caution">
    <text evidence="2">The sequence shown here is derived from an EMBL/GenBank/DDBJ whole genome shotgun (WGS) entry which is preliminary data.</text>
</comment>
<keyword evidence="3" id="KW-1185">Reference proteome</keyword>
<dbReference type="Proteomes" id="UP001634394">
    <property type="component" value="Unassembled WGS sequence"/>
</dbReference>
<reference evidence="2 3" key="1">
    <citation type="submission" date="2024-11" db="EMBL/GenBank/DDBJ databases">
        <title>Chromosome-level genome assembly of the freshwater bivalve Anodonta woodiana.</title>
        <authorList>
            <person name="Chen X."/>
        </authorList>
    </citation>
    <scope>NUCLEOTIDE SEQUENCE [LARGE SCALE GENOMIC DNA]</scope>
    <source>
        <strain evidence="2">MN2024</strain>
        <tissue evidence="2">Gills</tissue>
    </source>
</reference>
<accession>A0ABD3V3E9</accession>
<dbReference type="AlphaFoldDB" id="A0ABD3V3E9"/>
<evidence type="ECO:0000256" key="1">
    <source>
        <dbReference type="SAM" id="SignalP"/>
    </source>
</evidence>
<evidence type="ECO:0000313" key="3">
    <source>
        <dbReference type="Proteomes" id="UP001634394"/>
    </source>
</evidence>